<dbReference type="KEGG" id="mpsy:CEK71_11045"/>
<dbReference type="PANTHER" id="PTHR42987">
    <property type="entry name" value="PEPTIDASE S49"/>
    <property type="match status" value="1"/>
</dbReference>
<evidence type="ECO:0000256" key="1">
    <source>
        <dbReference type="ARBA" id="ARBA00008683"/>
    </source>
</evidence>
<feature type="domain" description="Peptidase S49" evidence="6">
    <location>
        <begin position="141"/>
        <end position="280"/>
    </location>
</feature>
<dbReference type="Gene3D" id="6.20.330.10">
    <property type="match status" value="1"/>
</dbReference>
<dbReference type="InterPro" id="IPR047272">
    <property type="entry name" value="S49_SppA_C"/>
</dbReference>
<reference evidence="7 9" key="1">
    <citation type="submission" date="2017-06" db="EMBL/GenBank/DDBJ databases">
        <title>Genome Sequencing of the methanotroph Methylovulum psychrotolerants str. HV10-M2 isolated from a high-altitude environment.</title>
        <authorList>
            <person name="Mateos-Rivera A."/>
        </authorList>
    </citation>
    <scope>NUCLEOTIDE SEQUENCE [LARGE SCALE GENOMIC DNA]</scope>
    <source>
        <strain evidence="7 9">HV10_M2</strain>
    </source>
</reference>
<dbReference type="RefSeq" id="WP_088619436.1">
    <property type="nucleotide sequence ID" value="NZ_CP022129.1"/>
</dbReference>
<keyword evidence="5" id="KW-0472">Membrane</keyword>
<dbReference type="InterPro" id="IPR029045">
    <property type="entry name" value="ClpP/crotonase-like_dom_sf"/>
</dbReference>
<evidence type="ECO:0000256" key="2">
    <source>
        <dbReference type="ARBA" id="ARBA00022670"/>
    </source>
</evidence>
<keyword evidence="4" id="KW-0720">Serine protease</keyword>
<gene>
    <name evidence="8" type="ORF">AADEFJLK_00629</name>
    <name evidence="7" type="ORF">CEK71_11045</name>
</gene>
<dbReference type="PANTHER" id="PTHR42987:SF8">
    <property type="entry name" value="PROTEINASE"/>
    <property type="match status" value="1"/>
</dbReference>
<protein>
    <submittedName>
        <fullName evidence="7">S49 family peptidase</fullName>
    </submittedName>
</protein>
<evidence type="ECO:0000313" key="8">
    <source>
        <dbReference type="EMBL" id="POZ53599.1"/>
    </source>
</evidence>
<dbReference type="Proteomes" id="UP000237423">
    <property type="component" value="Unassembled WGS sequence"/>
</dbReference>
<keyword evidence="2" id="KW-0645">Protease</keyword>
<dbReference type="SUPFAM" id="SSF52096">
    <property type="entry name" value="ClpP/crotonase"/>
    <property type="match status" value="1"/>
</dbReference>
<evidence type="ECO:0000256" key="3">
    <source>
        <dbReference type="ARBA" id="ARBA00022801"/>
    </source>
</evidence>
<feature type="transmembrane region" description="Helical" evidence="5">
    <location>
        <begin position="42"/>
        <end position="61"/>
    </location>
</feature>
<proteinExistence type="inferred from homology"/>
<dbReference type="EMBL" id="CP022129">
    <property type="protein sequence ID" value="ASF46564.1"/>
    <property type="molecule type" value="Genomic_DNA"/>
</dbReference>
<keyword evidence="5" id="KW-1133">Transmembrane helix</keyword>
<evidence type="ECO:0000256" key="4">
    <source>
        <dbReference type="ARBA" id="ARBA00022825"/>
    </source>
</evidence>
<dbReference type="OrthoDB" id="9764363at2"/>
<dbReference type="GO" id="GO:0006508">
    <property type="term" value="P:proteolysis"/>
    <property type="evidence" value="ECO:0007669"/>
    <property type="project" value="UniProtKB-KW"/>
</dbReference>
<dbReference type="CDD" id="cd07023">
    <property type="entry name" value="S49_Sppa_N_C"/>
    <property type="match status" value="1"/>
</dbReference>
<dbReference type="Proteomes" id="UP000197019">
    <property type="component" value="Chromosome"/>
</dbReference>
<evidence type="ECO:0000313" key="10">
    <source>
        <dbReference type="Proteomes" id="UP000237423"/>
    </source>
</evidence>
<accession>A0A1Z4BZ27</accession>
<sequence>MDNQEKDNSQHPTDSAHWERSVLEKLAFAALDEQKATRRWGIFFKSLMFAYILVLLGVAVYPKLKLDKNSSGEHTAVINLVGMIAEGKDANAADLIESLRNAVKDEHTKGIIIHANSPGGSPVQSAYVYDEIRKIKKEHPQLPIYAVVSDVCASGCYYIASATDKIFVNPASLIGSIGVLMDGFGFVDAMKNLGVERRLLTAGAHKAMLDPFSPPKEDETAYMKELLGQVHQQFISAVKLGRGNRLKETPDMFSGLVWTGEAGVKNGIADDFSDDDKVARDIIGAEKRVDFTQQEALIDKLAGKLGASFEHALSNVLQTPSLR</sequence>
<keyword evidence="3" id="KW-0378">Hydrolase</keyword>
<evidence type="ECO:0000313" key="9">
    <source>
        <dbReference type="Proteomes" id="UP000197019"/>
    </source>
</evidence>
<comment type="similarity">
    <text evidence="1">Belongs to the peptidase S49 family.</text>
</comment>
<dbReference type="InterPro" id="IPR002142">
    <property type="entry name" value="Peptidase_S49"/>
</dbReference>
<evidence type="ECO:0000313" key="7">
    <source>
        <dbReference type="EMBL" id="ASF46564.1"/>
    </source>
</evidence>
<dbReference type="AlphaFoldDB" id="A0A1Z4BZ27"/>
<dbReference type="Pfam" id="PF01343">
    <property type="entry name" value="Peptidase_S49"/>
    <property type="match status" value="1"/>
</dbReference>
<evidence type="ECO:0000259" key="6">
    <source>
        <dbReference type="Pfam" id="PF01343"/>
    </source>
</evidence>
<dbReference type="GO" id="GO:0008236">
    <property type="term" value="F:serine-type peptidase activity"/>
    <property type="evidence" value="ECO:0007669"/>
    <property type="project" value="UniProtKB-KW"/>
</dbReference>
<reference evidence="8 10" key="2">
    <citation type="submission" date="2017-11" db="EMBL/GenBank/DDBJ databases">
        <title>Draft Genome Sequence of Methylobacter psychrotolerans Sph1T, an Obligate Methanotroph from Low-Temperature Environments.</title>
        <authorList>
            <person name="Oshkin I.Y."/>
            <person name="Miroshnikov K."/>
            <person name="Belova S.E."/>
            <person name="Korzhenkov A."/>
            <person name="Toshchakov S.V."/>
            <person name="Dedysh S.N."/>
        </authorList>
    </citation>
    <scope>NUCLEOTIDE SEQUENCE [LARGE SCALE GENOMIC DNA]</scope>
    <source>
        <strain evidence="8 10">Sph1</strain>
    </source>
</reference>
<keyword evidence="5" id="KW-0812">Transmembrane</keyword>
<dbReference type="Gene3D" id="3.90.226.10">
    <property type="entry name" value="2-enoyl-CoA Hydratase, Chain A, domain 1"/>
    <property type="match status" value="1"/>
</dbReference>
<evidence type="ECO:0000256" key="5">
    <source>
        <dbReference type="SAM" id="Phobius"/>
    </source>
</evidence>
<keyword evidence="9" id="KW-1185">Reference proteome</keyword>
<name>A0A1Z4BZ27_9GAMM</name>
<organism evidence="7 9">
    <name type="scientific">Methylovulum psychrotolerans</name>
    <dbReference type="NCBI Taxonomy" id="1704499"/>
    <lineage>
        <taxon>Bacteria</taxon>
        <taxon>Pseudomonadati</taxon>
        <taxon>Pseudomonadota</taxon>
        <taxon>Gammaproteobacteria</taxon>
        <taxon>Methylococcales</taxon>
        <taxon>Methylococcaceae</taxon>
        <taxon>Methylovulum</taxon>
    </lineage>
</organism>
<dbReference type="EMBL" id="PGFZ01000001">
    <property type="protein sequence ID" value="POZ53599.1"/>
    <property type="molecule type" value="Genomic_DNA"/>
</dbReference>